<dbReference type="InterPro" id="IPR045613">
    <property type="entry name" value="DUF6448"/>
</dbReference>
<gene>
    <name evidence="1" type="ORF">P8V03_12895</name>
</gene>
<name>A0ABU4JV70_9CLOT</name>
<evidence type="ECO:0000313" key="2">
    <source>
        <dbReference type="Proteomes" id="UP001281656"/>
    </source>
</evidence>
<accession>A0ABU4JV70</accession>
<evidence type="ECO:0000313" key="1">
    <source>
        <dbReference type="EMBL" id="MDW8802048.1"/>
    </source>
</evidence>
<protein>
    <submittedName>
        <fullName evidence="1">DUF6448 family protein</fullName>
    </submittedName>
</protein>
<reference evidence="1 2" key="1">
    <citation type="submission" date="2023-04" db="EMBL/GenBank/DDBJ databases">
        <title>Clostridium tannerae sp. nov., isolated from the fecal material of an alpaca.</title>
        <authorList>
            <person name="Miller S."/>
            <person name="Hendry M."/>
            <person name="King J."/>
            <person name="Sankaranarayanan K."/>
            <person name="Lawson P.A."/>
        </authorList>
    </citation>
    <scope>NUCLEOTIDE SEQUENCE [LARGE SCALE GENOMIC DNA]</scope>
    <source>
        <strain evidence="1 2">A1-XYC3</strain>
    </source>
</reference>
<keyword evidence="2" id="KW-1185">Reference proteome</keyword>
<dbReference type="RefSeq" id="WP_318798405.1">
    <property type="nucleotide sequence ID" value="NZ_JARUJP010000015.1"/>
</dbReference>
<organism evidence="1 2">
    <name type="scientific">Clostridium tanneri</name>
    <dbReference type="NCBI Taxonomy" id="3037988"/>
    <lineage>
        <taxon>Bacteria</taxon>
        <taxon>Bacillati</taxon>
        <taxon>Bacillota</taxon>
        <taxon>Clostridia</taxon>
        <taxon>Eubacteriales</taxon>
        <taxon>Clostridiaceae</taxon>
        <taxon>Clostridium</taxon>
    </lineage>
</organism>
<dbReference type="EMBL" id="JARUJP010000015">
    <property type="protein sequence ID" value="MDW8802048.1"/>
    <property type="molecule type" value="Genomic_DNA"/>
</dbReference>
<dbReference type="Pfam" id="PF20046">
    <property type="entry name" value="DUF6448"/>
    <property type="match status" value="1"/>
</dbReference>
<sequence length="78" mass="8965">MLRIKLYFYEGLRPVRTPIDEVVLTADKAIEVGNLSPLEGMVPEERMPELIERFEEVMNLKNFDVNNVDAGDLQKITT</sequence>
<comment type="caution">
    <text evidence="1">The sequence shown here is derived from an EMBL/GenBank/DDBJ whole genome shotgun (WGS) entry which is preliminary data.</text>
</comment>
<proteinExistence type="predicted"/>
<dbReference type="Proteomes" id="UP001281656">
    <property type="component" value="Unassembled WGS sequence"/>
</dbReference>